<evidence type="ECO:0000313" key="4">
    <source>
        <dbReference type="Proteomes" id="UP000663828"/>
    </source>
</evidence>
<evidence type="ECO:0000256" key="1">
    <source>
        <dbReference type="SAM" id="MobiDB-lite"/>
    </source>
</evidence>
<proteinExistence type="predicted"/>
<reference evidence="2" key="1">
    <citation type="submission" date="2021-02" db="EMBL/GenBank/DDBJ databases">
        <authorList>
            <person name="Nowell W R."/>
        </authorList>
    </citation>
    <scope>NUCLEOTIDE SEQUENCE</scope>
</reference>
<feature type="compositionally biased region" description="Polar residues" evidence="1">
    <location>
        <begin position="1"/>
        <end position="17"/>
    </location>
</feature>
<evidence type="ECO:0000313" key="2">
    <source>
        <dbReference type="EMBL" id="CAF1153941.1"/>
    </source>
</evidence>
<comment type="caution">
    <text evidence="2">The sequence shown here is derived from an EMBL/GenBank/DDBJ whole genome shotgun (WGS) entry which is preliminary data.</text>
</comment>
<sequence length="91" mass="10288">MSKSPARNPSDPASSEQIMEAGFPLGKHRLFSRPFPIISDRKSHENNGKSPRPYDANPTLGDRPETNRTYKRFHNQLNPQLSDTFPPTNTP</sequence>
<accession>A0A814SYR5</accession>
<dbReference type="Proteomes" id="UP000663852">
    <property type="component" value="Unassembled WGS sequence"/>
</dbReference>
<dbReference type="EMBL" id="CAJNOR010005592">
    <property type="protein sequence ID" value="CAF1568989.1"/>
    <property type="molecule type" value="Genomic_DNA"/>
</dbReference>
<feature type="region of interest" description="Disordered" evidence="1">
    <location>
        <begin position="1"/>
        <end position="91"/>
    </location>
</feature>
<organism evidence="2 5">
    <name type="scientific">Adineta ricciae</name>
    <name type="common">Rotifer</name>
    <dbReference type="NCBI Taxonomy" id="249248"/>
    <lineage>
        <taxon>Eukaryota</taxon>
        <taxon>Metazoa</taxon>
        <taxon>Spiralia</taxon>
        <taxon>Gnathifera</taxon>
        <taxon>Rotifera</taxon>
        <taxon>Eurotatoria</taxon>
        <taxon>Bdelloidea</taxon>
        <taxon>Adinetida</taxon>
        <taxon>Adinetidae</taxon>
        <taxon>Adineta</taxon>
    </lineage>
</organism>
<keyword evidence="4" id="KW-1185">Reference proteome</keyword>
<gene>
    <name evidence="2" type="ORF">EDS130_LOCUS22765</name>
    <name evidence="3" type="ORF">XAT740_LOCUS44291</name>
</gene>
<feature type="compositionally biased region" description="Polar residues" evidence="1">
    <location>
        <begin position="75"/>
        <end position="91"/>
    </location>
</feature>
<dbReference type="Proteomes" id="UP000663828">
    <property type="component" value="Unassembled WGS sequence"/>
</dbReference>
<protein>
    <submittedName>
        <fullName evidence="2">Uncharacterized protein</fullName>
    </submittedName>
</protein>
<evidence type="ECO:0000313" key="5">
    <source>
        <dbReference type="Proteomes" id="UP000663852"/>
    </source>
</evidence>
<dbReference type="AlphaFoldDB" id="A0A814SYR5"/>
<name>A0A814SYR5_ADIRI</name>
<dbReference type="EMBL" id="CAJNOJ010000121">
    <property type="protein sequence ID" value="CAF1153941.1"/>
    <property type="molecule type" value="Genomic_DNA"/>
</dbReference>
<evidence type="ECO:0000313" key="3">
    <source>
        <dbReference type="EMBL" id="CAF1568989.1"/>
    </source>
</evidence>